<dbReference type="Proteomes" id="UP000634179">
    <property type="component" value="Unassembled WGS sequence"/>
</dbReference>
<dbReference type="InterPro" id="IPR010998">
    <property type="entry name" value="Integrase_recombinase_N"/>
</dbReference>
<dbReference type="CDD" id="cd00397">
    <property type="entry name" value="DNA_BRE_C"/>
    <property type="match status" value="1"/>
</dbReference>
<gene>
    <name evidence="7" type="ORF">I5V89_18125</name>
</gene>
<dbReference type="Gene3D" id="1.10.443.10">
    <property type="entry name" value="Intergrase catalytic core"/>
    <property type="match status" value="1"/>
</dbReference>
<reference evidence="7" key="1">
    <citation type="submission" date="2020-11" db="EMBL/GenBank/DDBJ databases">
        <title>Enhanced detection system for hospital associated transmission using whole genome sequencing surveillance.</title>
        <authorList>
            <person name="Harrison L.H."/>
            <person name="Van Tyne D."/>
            <person name="Marsh J.W."/>
            <person name="Griffith M.P."/>
            <person name="Snyder D.J."/>
            <person name="Cooper V.S."/>
            <person name="Mustapha M."/>
        </authorList>
    </citation>
    <scope>NUCLEOTIDE SEQUENCE</scope>
    <source>
        <strain evidence="7">STEN00053</strain>
    </source>
</reference>
<comment type="similarity">
    <text evidence="1">Belongs to the 'phage' integrase family.</text>
</comment>
<evidence type="ECO:0000256" key="5">
    <source>
        <dbReference type="SAM" id="MobiDB-lite"/>
    </source>
</evidence>
<protein>
    <submittedName>
        <fullName evidence="7">Tyrosine-type recombinase/integrase</fullName>
    </submittedName>
</protein>
<dbReference type="InterPro" id="IPR013762">
    <property type="entry name" value="Integrase-like_cat_sf"/>
</dbReference>
<evidence type="ECO:0000259" key="6">
    <source>
        <dbReference type="PROSITE" id="PS51898"/>
    </source>
</evidence>
<dbReference type="AlphaFoldDB" id="A0AA41CF09"/>
<evidence type="ECO:0000256" key="4">
    <source>
        <dbReference type="ARBA" id="ARBA00023172"/>
    </source>
</evidence>
<dbReference type="RefSeq" id="WP_049419033.1">
    <property type="nucleotide sequence ID" value="NZ_JANKBX010000003.1"/>
</dbReference>
<dbReference type="GO" id="GO:0006310">
    <property type="term" value="P:DNA recombination"/>
    <property type="evidence" value="ECO:0007669"/>
    <property type="project" value="UniProtKB-KW"/>
</dbReference>
<dbReference type="PANTHER" id="PTHR30349:SF64">
    <property type="entry name" value="PROPHAGE INTEGRASE INTD-RELATED"/>
    <property type="match status" value="1"/>
</dbReference>
<dbReference type="EMBL" id="JADUOV010000016">
    <property type="protein sequence ID" value="MBH1791784.1"/>
    <property type="molecule type" value="Genomic_DNA"/>
</dbReference>
<dbReference type="PROSITE" id="PS51898">
    <property type="entry name" value="TYR_RECOMBINASE"/>
    <property type="match status" value="1"/>
</dbReference>
<keyword evidence="3" id="KW-0238">DNA-binding</keyword>
<comment type="caution">
    <text evidence="7">The sequence shown here is derived from an EMBL/GenBank/DDBJ whole genome shotgun (WGS) entry which is preliminary data.</text>
</comment>
<dbReference type="GO" id="GO:0015074">
    <property type="term" value="P:DNA integration"/>
    <property type="evidence" value="ECO:0007669"/>
    <property type="project" value="UniProtKB-KW"/>
</dbReference>
<dbReference type="GO" id="GO:0003677">
    <property type="term" value="F:DNA binding"/>
    <property type="evidence" value="ECO:0007669"/>
    <property type="project" value="UniProtKB-KW"/>
</dbReference>
<sequence length="447" mass="49476">MKTYDAEIRVVRNNEGKSPGSNGGLWGTALPNHFCFLTSRTDGKVIEPAFDFMCATYLTRAATPCLKGGRNTAPTVLADMADFHHYLDASGIKVADISSAHLRGYATDLCHSKSAATGKNLAASTVNRRWSTLTKFILYCLRHGYLKNVIPTAERDTKRGKVTYLDIDADISGSGSNLLITALDPQTLDLLLEELGPPVKEVIAQTVVLCEGATTDRLMAEVCLHTGLRRTEVCNLKLTDVETMPLDQLDPVSELPVVIVGKGNKARNVPFPVWLLGAINLYVNTARVIAMAKRQSLMSEPDHGYVFVHHVGNARYIGSRVSEQTFDRHFAQGRERFLMKLAKLENNAYYRMAVAEAITVHALRHTFAIIKYISRRLSGDTQPSKYVASILGHASVETTENIYLNSAVTYESKIRERIRMLNEQRPHMQLGQPRAHPGTSVHLGEAQ</sequence>
<dbReference type="Pfam" id="PF00589">
    <property type="entry name" value="Phage_integrase"/>
    <property type="match status" value="1"/>
</dbReference>
<proteinExistence type="inferred from homology"/>
<keyword evidence="2" id="KW-0229">DNA integration</keyword>
<evidence type="ECO:0000313" key="8">
    <source>
        <dbReference type="Proteomes" id="UP000634179"/>
    </source>
</evidence>
<dbReference type="InterPro" id="IPR011010">
    <property type="entry name" value="DNA_brk_join_enz"/>
</dbReference>
<dbReference type="PANTHER" id="PTHR30349">
    <property type="entry name" value="PHAGE INTEGRASE-RELATED"/>
    <property type="match status" value="1"/>
</dbReference>
<name>A0AA41CF09_STEMA</name>
<feature type="domain" description="Tyr recombinase" evidence="6">
    <location>
        <begin position="178"/>
        <end position="419"/>
    </location>
</feature>
<evidence type="ECO:0000256" key="1">
    <source>
        <dbReference type="ARBA" id="ARBA00008857"/>
    </source>
</evidence>
<evidence type="ECO:0000256" key="2">
    <source>
        <dbReference type="ARBA" id="ARBA00022908"/>
    </source>
</evidence>
<dbReference type="SUPFAM" id="SSF56349">
    <property type="entry name" value="DNA breaking-rejoining enzymes"/>
    <property type="match status" value="1"/>
</dbReference>
<accession>A0AA41CF09</accession>
<feature type="region of interest" description="Disordered" evidence="5">
    <location>
        <begin position="424"/>
        <end position="447"/>
    </location>
</feature>
<dbReference type="InterPro" id="IPR002104">
    <property type="entry name" value="Integrase_catalytic"/>
</dbReference>
<evidence type="ECO:0000313" key="7">
    <source>
        <dbReference type="EMBL" id="MBH1791784.1"/>
    </source>
</evidence>
<evidence type="ECO:0000256" key="3">
    <source>
        <dbReference type="ARBA" id="ARBA00023125"/>
    </source>
</evidence>
<dbReference type="InterPro" id="IPR050090">
    <property type="entry name" value="Tyrosine_recombinase_XerCD"/>
</dbReference>
<organism evidence="7 8">
    <name type="scientific">Stenotrophomonas maltophilia</name>
    <name type="common">Pseudomonas maltophilia</name>
    <name type="synonym">Xanthomonas maltophilia</name>
    <dbReference type="NCBI Taxonomy" id="40324"/>
    <lineage>
        <taxon>Bacteria</taxon>
        <taxon>Pseudomonadati</taxon>
        <taxon>Pseudomonadota</taxon>
        <taxon>Gammaproteobacteria</taxon>
        <taxon>Lysobacterales</taxon>
        <taxon>Lysobacteraceae</taxon>
        <taxon>Stenotrophomonas</taxon>
        <taxon>Stenotrophomonas maltophilia group</taxon>
    </lineage>
</organism>
<dbReference type="Gene3D" id="1.10.150.130">
    <property type="match status" value="1"/>
</dbReference>
<keyword evidence="4" id="KW-0233">DNA recombination</keyword>